<dbReference type="GeneID" id="40749276"/>
<sequence length="280" mass="33028">MAHHIRTLLESVPGCAVNNYIDSGGEVRLLSHSRRQPTDVSKDPCMQNILHILNHHQTHENTSTIWIKHDNGPYKGVEWDNAKECHTVRRRILDSDQGKPLEFIPWDQWIEDHLKPANQIYLKYNESLLRMQHFSTLMKRVNKDRVRREQKEKKRKTDLRVEKAQLTKDKNEVKKQRMIAKHLELLDDAIETTEIHVTNHHFRNDITSKIRLARNFFGIFMSPRWASQLAALPENWEAEVENDGFIDDEVEEEGVSESTNSEEDRYNSEVHDLDMDDYDL</sequence>
<accession>A0A074XUQ3</accession>
<evidence type="ECO:0000313" key="2">
    <source>
        <dbReference type="EMBL" id="KEQ85657.1"/>
    </source>
</evidence>
<dbReference type="AlphaFoldDB" id="A0A074XUQ3"/>
<protein>
    <submittedName>
        <fullName evidence="2">Uncharacterized protein</fullName>
    </submittedName>
</protein>
<proteinExistence type="predicted"/>
<reference evidence="2 3" key="1">
    <citation type="journal article" date="2014" name="BMC Genomics">
        <title>Genome sequencing of four Aureobasidium pullulans varieties: biotechnological potential, stress tolerance, and description of new species.</title>
        <authorList>
            <person name="Gostin Ar C."/>
            <person name="Ohm R.A."/>
            <person name="Kogej T."/>
            <person name="Sonjak S."/>
            <person name="Turk M."/>
            <person name="Zajc J."/>
            <person name="Zalar P."/>
            <person name="Grube M."/>
            <person name="Sun H."/>
            <person name="Han J."/>
            <person name="Sharma A."/>
            <person name="Chiniquy J."/>
            <person name="Ngan C.Y."/>
            <person name="Lipzen A."/>
            <person name="Barry K."/>
            <person name="Grigoriev I.V."/>
            <person name="Gunde-Cimerman N."/>
        </authorList>
    </citation>
    <scope>NUCLEOTIDE SEQUENCE [LARGE SCALE GENOMIC DNA]</scope>
    <source>
        <strain evidence="2 3">EXF-150</strain>
    </source>
</reference>
<organism evidence="2 3">
    <name type="scientific">Aureobasidium pullulans EXF-150</name>
    <dbReference type="NCBI Taxonomy" id="1043002"/>
    <lineage>
        <taxon>Eukaryota</taxon>
        <taxon>Fungi</taxon>
        <taxon>Dikarya</taxon>
        <taxon>Ascomycota</taxon>
        <taxon>Pezizomycotina</taxon>
        <taxon>Dothideomycetes</taxon>
        <taxon>Dothideomycetidae</taxon>
        <taxon>Dothideales</taxon>
        <taxon>Saccotheciaceae</taxon>
        <taxon>Aureobasidium</taxon>
    </lineage>
</organism>
<dbReference type="EMBL" id="KL584980">
    <property type="protein sequence ID" value="KEQ85657.1"/>
    <property type="molecule type" value="Genomic_DNA"/>
</dbReference>
<feature type="compositionally biased region" description="Basic and acidic residues" evidence="1">
    <location>
        <begin position="262"/>
        <end position="273"/>
    </location>
</feature>
<feature type="compositionally biased region" description="Acidic residues" evidence="1">
    <location>
        <begin position="242"/>
        <end position="255"/>
    </location>
</feature>
<feature type="region of interest" description="Disordered" evidence="1">
    <location>
        <begin position="242"/>
        <end position="280"/>
    </location>
</feature>
<dbReference type="RefSeq" id="XP_029761844.1">
    <property type="nucleotide sequence ID" value="XM_029906970.1"/>
</dbReference>
<dbReference type="Proteomes" id="UP000030706">
    <property type="component" value="Unassembled WGS sequence"/>
</dbReference>
<name>A0A074XUQ3_AURPU</name>
<gene>
    <name evidence="2" type="ORF">M438DRAFT_354700</name>
</gene>
<keyword evidence="3" id="KW-1185">Reference proteome</keyword>
<dbReference type="HOGENOM" id="CLU_993907_0_0_1"/>
<evidence type="ECO:0000313" key="3">
    <source>
        <dbReference type="Proteomes" id="UP000030706"/>
    </source>
</evidence>
<evidence type="ECO:0000256" key="1">
    <source>
        <dbReference type="SAM" id="MobiDB-lite"/>
    </source>
</evidence>